<keyword evidence="11" id="KW-1185">Reference proteome</keyword>
<reference evidence="10" key="1">
    <citation type="journal article" date="2023" name="Science">
        <title>Elucidation of the pathway for biosynthesis of saponin adjuvants from the soapbark tree.</title>
        <authorList>
            <person name="Reed J."/>
            <person name="Orme A."/>
            <person name="El-Demerdash A."/>
            <person name="Owen C."/>
            <person name="Martin L.B.B."/>
            <person name="Misra R.C."/>
            <person name="Kikuchi S."/>
            <person name="Rejzek M."/>
            <person name="Martin A.C."/>
            <person name="Harkess A."/>
            <person name="Leebens-Mack J."/>
            <person name="Louveau T."/>
            <person name="Stephenson M.J."/>
            <person name="Osbourn A."/>
        </authorList>
    </citation>
    <scope>NUCLEOTIDE SEQUENCE</scope>
    <source>
        <strain evidence="10">S10</strain>
    </source>
</reference>
<dbReference type="PANTHER" id="PTHR22951">
    <property type="entry name" value="CLATHRIN ASSEMBLY PROTEIN"/>
    <property type="match status" value="1"/>
</dbReference>
<dbReference type="KEGG" id="qsa:O6P43_026057"/>
<dbReference type="GO" id="GO:0005545">
    <property type="term" value="F:1-phosphatidylinositol binding"/>
    <property type="evidence" value="ECO:0007669"/>
    <property type="project" value="InterPro"/>
</dbReference>
<dbReference type="Gene3D" id="1.25.40.90">
    <property type="match status" value="1"/>
</dbReference>
<evidence type="ECO:0000313" key="10">
    <source>
        <dbReference type="EMBL" id="KAJ7954480.1"/>
    </source>
</evidence>
<dbReference type="SUPFAM" id="SSF48464">
    <property type="entry name" value="ENTH/VHS domain"/>
    <property type="match status" value="1"/>
</dbReference>
<dbReference type="PANTHER" id="PTHR22951:SF19">
    <property type="entry name" value="OS08G0467300 PROTEIN"/>
    <property type="match status" value="1"/>
</dbReference>
<evidence type="ECO:0000256" key="8">
    <source>
        <dbReference type="ARBA" id="ARBA00023329"/>
    </source>
</evidence>
<dbReference type="PROSITE" id="PS50942">
    <property type="entry name" value="ENTH"/>
    <property type="match status" value="1"/>
</dbReference>
<dbReference type="GO" id="GO:0005546">
    <property type="term" value="F:phosphatidylinositol-4,5-bisphosphate binding"/>
    <property type="evidence" value="ECO:0007669"/>
    <property type="project" value="TreeGrafter"/>
</dbReference>
<keyword evidence="6" id="KW-0472">Membrane</keyword>
<evidence type="ECO:0000256" key="7">
    <source>
        <dbReference type="ARBA" id="ARBA00023176"/>
    </source>
</evidence>
<dbReference type="GO" id="GO:0000149">
    <property type="term" value="F:SNARE binding"/>
    <property type="evidence" value="ECO:0007669"/>
    <property type="project" value="TreeGrafter"/>
</dbReference>
<keyword evidence="8" id="KW-0968">Cytoplasmic vesicle</keyword>
<evidence type="ECO:0000256" key="4">
    <source>
        <dbReference type="ARBA" id="ARBA00022583"/>
    </source>
</evidence>
<accession>A0AAD7PGY0</accession>
<comment type="subcellular location">
    <subcellularLocation>
        <location evidence="1">Cytoplasmic vesicle</location>
        <location evidence="1">Clathrin-coated vesicle</location>
    </subcellularLocation>
    <subcellularLocation>
        <location evidence="2">Golgi apparatus</location>
    </subcellularLocation>
    <subcellularLocation>
        <location evidence="3">Membrane</location>
        <location evidence="3">Clathrin-coated pit</location>
    </subcellularLocation>
</comment>
<dbReference type="GO" id="GO:0048268">
    <property type="term" value="P:clathrin coat assembly"/>
    <property type="evidence" value="ECO:0007669"/>
    <property type="project" value="InterPro"/>
</dbReference>
<name>A0AAD7PGY0_QUISA</name>
<evidence type="ECO:0000256" key="5">
    <source>
        <dbReference type="ARBA" id="ARBA00023034"/>
    </source>
</evidence>
<dbReference type="Pfam" id="PF07651">
    <property type="entry name" value="ANTH"/>
    <property type="match status" value="1"/>
</dbReference>
<proteinExistence type="predicted"/>
<dbReference type="InterPro" id="IPR048050">
    <property type="entry name" value="ANTH_N_plant"/>
</dbReference>
<feature type="domain" description="ENTH" evidence="9">
    <location>
        <begin position="25"/>
        <end position="156"/>
    </location>
</feature>
<dbReference type="InterPro" id="IPR013809">
    <property type="entry name" value="ENTH"/>
</dbReference>
<dbReference type="GO" id="GO:0032050">
    <property type="term" value="F:clathrin heavy chain binding"/>
    <property type="evidence" value="ECO:0007669"/>
    <property type="project" value="TreeGrafter"/>
</dbReference>
<gene>
    <name evidence="10" type="ORF">O6P43_026057</name>
</gene>
<evidence type="ECO:0000259" key="9">
    <source>
        <dbReference type="PROSITE" id="PS50942"/>
    </source>
</evidence>
<protein>
    <submittedName>
        <fullName evidence="10">Clathrin assembly protein AP180</fullName>
    </submittedName>
</protein>
<evidence type="ECO:0000256" key="2">
    <source>
        <dbReference type="ARBA" id="ARBA00004555"/>
    </source>
</evidence>
<dbReference type="GO" id="GO:0030136">
    <property type="term" value="C:clathrin-coated vesicle"/>
    <property type="evidence" value="ECO:0007669"/>
    <property type="project" value="UniProtKB-SubCell"/>
</dbReference>
<sequence>MRLWKRAAGALKDKNSICCASLSGRGKYRNPDLEAVVIKATSHDESRLDYKNFNRVFEWIRTSPIFLKSLLWALSIRMEKTKSWPVALKGLILIHGVFSYPIPCIQRIGRLPFDLSNFSDRHSRPEKIWGYNAFVRAYFAYLDQRSAFVSSETKKQRKLSKETEETLMEELEKVQKLQALIDMLIQIKPQSENMRVTVILEAMDVVIVELFDVYSRFCNGIARILMRIYDGRWKGGSKNGTKSSSESINTRIPDEDIRELEQIINGASRKRKLVDNCDDLIPHAEKAILVKETGDIVEYKGSNKNLKTVITDKWEVFDEDLKIDNKVNFDDGSRIAASQNPFVDSIFFIPHNPPAYNQVLPDLISL</sequence>
<dbReference type="GO" id="GO:0006900">
    <property type="term" value="P:vesicle budding from membrane"/>
    <property type="evidence" value="ECO:0007669"/>
    <property type="project" value="TreeGrafter"/>
</dbReference>
<comment type="caution">
    <text evidence="10">The sequence shown here is derived from an EMBL/GenBank/DDBJ whole genome shotgun (WGS) entry which is preliminary data.</text>
</comment>
<evidence type="ECO:0000313" key="11">
    <source>
        <dbReference type="Proteomes" id="UP001163823"/>
    </source>
</evidence>
<dbReference type="InterPro" id="IPR011417">
    <property type="entry name" value="ANTH_dom"/>
</dbReference>
<dbReference type="InterPro" id="IPR045192">
    <property type="entry name" value="AP180-like"/>
</dbReference>
<keyword evidence="5" id="KW-0333">Golgi apparatus</keyword>
<dbReference type="Proteomes" id="UP001163823">
    <property type="component" value="Chromosome 10"/>
</dbReference>
<dbReference type="FunFam" id="1.25.40.90:FF:000027">
    <property type="entry name" value="Putative clathrin assembly protein"/>
    <property type="match status" value="1"/>
</dbReference>
<dbReference type="GO" id="GO:0005905">
    <property type="term" value="C:clathrin-coated pit"/>
    <property type="evidence" value="ECO:0007669"/>
    <property type="project" value="UniProtKB-SubCell"/>
</dbReference>
<keyword evidence="7" id="KW-0168">Coated pit</keyword>
<dbReference type="GO" id="GO:0005794">
    <property type="term" value="C:Golgi apparatus"/>
    <property type="evidence" value="ECO:0007669"/>
    <property type="project" value="UniProtKB-SubCell"/>
</dbReference>
<dbReference type="SUPFAM" id="SSF89009">
    <property type="entry name" value="GAT-like domain"/>
    <property type="match status" value="1"/>
</dbReference>
<dbReference type="GO" id="GO:0072583">
    <property type="term" value="P:clathrin-dependent endocytosis"/>
    <property type="evidence" value="ECO:0007669"/>
    <property type="project" value="InterPro"/>
</dbReference>
<dbReference type="CDD" id="cd16987">
    <property type="entry name" value="ANTH_N_AP180_plant"/>
    <property type="match status" value="1"/>
</dbReference>
<evidence type="ECO:0000256" key="1">
    <source>
        <dbReference type="ARBA" id="ARBA00004132"/>
    </source>
</evidence>
<evidence type="ECO:0000256" key="6">
    <source>
        <dbReference type="ARBA" id="ARBA00023136"/>
    </source>
</evidence>
<dbReference type="EMBL" id="JARAOO010000010">
    <property type="protein sequence ID" value="KAJ7954480.1"/>
    <property type="molecule type" value="Genomic_DNA"/>
</dbReference>
<keyword evidence="4" id="KW-0254">Endocytosis</keyword>
<dbReference type="InterPro" id="IPR014712">
    <property type="entry name" value="ANTH_dom_sf"/>
</dbReference>
<evidence type="ECO:0000256" key="3">
    <source>
        <dbReference type="ARBA" id="ARBA00004600"/>
    </source>
</evidence>
<dbReference type="AlphaFoldDB" id="A0AAD7PGY0"/>
<dbReference type="InterPro" id="IPR008942">
    <property type="entry name" value="ENTH_VHS"/>
</dbReference>
<dbReference type="Gene3D" id="1.20.58.150">
    <property type="entry name" value="ANTH domain"/>
    <property type="match status" value="1"/>
</dbReference>
<organism evidence="10 11">
    <name type="scientific">Quillaja saponaria</name>
    <name type="common">Soap bark tree</name>
    <dbReference type="NCBI Taxonomy" id="32244"/>
    <lineage>
        <taxon>Eukaryota</taxon>
        <taxon>Viridiplantae</taxon>
        <taxon>Streptophyta</taxon>
        <taxon>Embryophyta</taxon>
        <taxon>Tracheophyta</taxon>
        <taxon>Spermatophyta</taxon>
        <taxon>Magnoliopsida</taxon>
        <taxon>eudicotyledons</taxon>
        <taxon>Gunneridae</taxon>
        <taxon>Pentapetalae</taxon>
        <taxon>rosids</taxon>
        <taxon>fabids</taxon>
        <taxon>Fabales</taxon>
        <taxon>Quillajaceae</taxon>
        <taxon>Quillaja</taxon>
    </lineage>
</organism>